<gene>
    <name evidence="3" type="ORF">ACFQZP_33300</name>
</gene>
<dbReference type="Pfam" id="PF19136">
    <property type="entry name" value="DUF5819"/>
    <property type="match status" value="1"/>
</dbReference>
<keyword evidence="2" id="KW-0812">Transmembrane</keyword>
<keyword evidence="2" id="KW-1133">Transmembrane helix</keyword>
<evidence type="ECO:0000313" key="3">
    <source>
        <dbReference type="EMBL" id="MFD0286478.1"/>
    </source>
</evidence>
<keyword evidence="4" id="KW-1185">Reference proteome</keyword>
<dbReference type="Proteomes" id="UP001596957">
    <property type="component" value="Unassembled WGS sequence"/>
</dbReference>
<keyword evidence="2" id="KW-0472">Membrane</keyword>
<dbReference type="RefSeq" id="WP_381265060.1">
    <property type="nucleotide sequence ID" value="NZ_JBHTBI010000137.1"/>
</dbReference>
<dbReference type="EMBL" id="JBHTEC010000001">
    <property type="protein sequence ID" value="MFD0286478.1"/>
    <property type="molecule type" value="Genomic_DNA"/>
</dbReference>
<evidence type="ECO:0000313" key="4">
    <source>
        <dbReference type="Proteomes" id="UP001596957"/>
    </source>
</evidence>
<evidence type="ECO:0000256" key="2">
    <source>
        <dbReference type="SAM" id="Phobius"/>
    </source>
</evidence>
<evidence type="ECO:0000256" key="1">
    <source>
        <dbReference type="SAM" id="MobiDB-lite"/>
    </source>
</evidence>
<proteinExistence type="predicted"/>
<protein>
    <submittedName>
        <fullName evidence="3">DUF5819 family protein</fullName>
    </submittedName>
</protein>
<organism evidence="3 4">
    <name type="scientific">Streptomyces lutosisoli</name>
    <dbReference type="NCBI Taxonomy" id="2665721"/>
    <lineage>
        <taxon>Bacteria</taxon>
        <taxon>Bacillati</taxon>
        <taxon>Actinomycetota</taxon>
        <taxon>Actinomycetes</taxon>
        <taxon>Kitasatosporales</taxon>
        <taxon>Streptomycetaceae</taxon>
        <taxon>Streptomyces</taxon>
    </lineage>
</organism>
<dbReference type="InterPro" id="IPR043857">
    <property type="entry name" value="DUF5819"/>
</dbReference>
<sequence>MSNADHECSENEKSPGILVTAAPPETEPVSSGGAAPPSLSLPAELTVAFATVLCVLAALTHVCLVFLYVAPSNTVSQRYGKQIDAWIYPYFEQNWQLFAPNPESVRWRISARSAAVAPDGSRQVGEWLDLTAVDAAAVRHTPFPSHTAQNMLRRAWAAYDQQSTSERGRMLQEYLANIAAERLAAGTQPHFEAVQLRVVSMPIAPPGSSAPTNVSSGSALSSARYLPWWQVESHDR</sequence>
<name>A0ABW2VPS0_9ACTN</name>
<accession>A0ABW2VPS0</accession>
<feature type="compositionally biased region" description="Basic and acidic residues" evidence="1">
    <location>
        <begin position="1"/>
        <end position="13"/>
    </location>
</feature>
<feature type="region of interest" description="Disordered" evidence="1">
    <location>
        <begin position="1"/>
        <end position="35"/>
    </location>
</feature>
<reference evidence="4" key="1">
    <citation type="journal article" date="2019" name="Int. J. Syst. Evol. Microbiol.">
        <title>The Global Catalogue of Microorganisms (GCM) 10K type strain sequencing project: providing services to taxonomists for standard genome sequencing and annotation.</title>
        <authorList>
            <consortium name="The Broad Institute Genomics Platform"/>
            <consortium name="The Broad Institute Genome Sequencing Center for Infectious Disease"/>
            <person name="Wu L."/>
            <person name="Ma J."/>
        </authorList>
    </citation>
    <scope>NUCLEOTIDE SEQUENCE [LARGE SCALE GENOMIC DNA]</scope>
    <source>
        <strain evidence="4">CGMCC 4.7198</strain>
    </source>
</reference>
<feature type="transmembrane region" description="Helical" evidence="2">
    <location>
        <begin position="47"/>
        <end position="69"/>
    </location>
</feature>
<comment type="caution">
    <text evidence="3">The sequence shown here is derived from an EMBL/GenBank/DDBJ whole genome shotgun (WGS) entry which is preliminary data.</text>
</comment>